<keyword evidence="6" id="KW-1185">Reference proteome</keyword>
<dbReference type="Pfam" id="PF23092">
    <property type="entry name" value="Ubiquitin_6"/>
    <property type="match status" value="1"/>
</dbReference>
<dbReference type="Proteomes" id="UP000694941">
    <property type="component" value="Unplaced"/>
</dbReference>
<dbReference type="SUPFAM" id="SSF52540">
    <property type="entry name" value="P-loop containing nucleoside triphosphate hydrolases"/>
    <property type="match status" value="2"/>
</dbReference>
<dbReference type="InterPro" id="IPR057568">
    <property type="entry name" value="CortBP2_NAV1-like_AAA_lid"/>
</dbReference>
<feature type="compositionally biased region" description="Polar residues" evidence="4">
    <location>
        <begin position="1011"/>
        <end position="1024"/>
    </location>
</feature>
<dbReference type="InterPro" id="IPR003959">
    <property type="entry name" value="ATPase_AAA_core"/>
</dbReference>
<feature type="region of interest" description="Disordered" evidence="4">
    <location>
        <begin position="894"/>
        <end position="916"/>
    </location>
</feature>
<feature type="compositionally biased region" description="Low complexity" evidence="4">
    <location>
        <begin position="140"/>
        <end position="151"/>
    </location>
</feature>
<feature type="compositionally biased region" description="Basic and acidic residues" evidence="4">
    <location>
        <begin position="43"/>
        <end position="54"/>
    </location>
</feature>
<feature type="compositionally biased region" description="Polar residues" evidence="4">
    <location>
        <begin position="269"/>
        <end position="290"/>
    </location>
</feature>
<dbReference type="InterPro" id="IPR027417">
    <property type="entry name" value="P-loop_NTPase"/>
</dbReference>
<evidence type="ECO:0000256" key="3">
    <source>
        <dbReference type="SAM" id="Coils"/>
    </source>
</evidence>
<dbReference type="GeneID" id="106459854"/>
<feature type="compositionally biased region" description="Polar residues" evidence="4">
    <location>
        <begin position="907"/>
        <end position="916"/>
    </location>
</feature>
<feature type="region of interest" description="Disordered" evidence="4">
    <location>
        <begin position="982"/>
        <end position="1024"/>
    </location>
</feature>
<dbReference type="Pfam" id="PF25408">
    <property type="entry name" value="AAA_lid_NAV1"/>
    <property type="match status" value="1"/>
</dbReference>
<reference evidence="7" key="1">
    <citation type="submission" date="2025-08" db="UniProtKB">
        <authorList>
            <consortium name="RefSeq"/>
        </authorList>
    </citation>
    <scope>IDENTIFICATION</scope>
    <source>
        <tissue evidence="7">Muscle</tissue>
    </source>
</reference>
<dbReference type="PANTHER" id="PTHR12784">
    <property type="entry name" value="STEERIN"/>
    <property type="match status" value="1"/>
</dbReference>
<feature type="compositionally biased region" description="Polar residues" evidence="4">
    <location>
        <begin position="24"/>
        <end position="42"/>
    </location>
</feature>
<dbReference type="InterPro" id="IPR057126">
    <property type="entry name" value="NAV1-like_ubiquitin-like"/>
</dbReference>
<accession>A0ABM1B521</accession>
<evidence type="ECO:0000256" key="2">
    <source>
        <dbReference type="ARBA" id="ARBA00023054"/>
    </source>
</evidence>
<evidence type="ECO:0000256" key="4">
    <source>
        <dbReference type="SAM" id="MobiDB-lite"/>
    </source>
</evidence>
<proteinExistence type="inferred from homology"/>
<evidence type="ECO:0000313" key="7">
    <source>
        <dbReference type="RefSeq" id="XP_013774980.2"/>
    </source>
</evidence>
<dbReference type="CDD" id="cd00009">
    <property type="entry name" value="AAA"/>
    <property type="match status" value="1"/>
</dbReference>
<gene>
    <name evidence="7" type="primary">LOC106459854</name>
</gene>
<feature type="region of interest" description="Disordered" evidence="4">
    <location>
        <begin position="945"/>
        <end position="968"/>
    </location>
</feature>
<dbReference type="Pfam" id="PF00004">
    <property type="entry name" value="AAA"/>
    <property type="match status" value="1"/>
</dbReference>
<dbReference type="PANTHER" id="PTHR12784:SF28">
    <property type="entry name" value="PROTEIN SICKIE"/>
    <property type="match status" value="1"/>
</dbReference>
<feature type="region of interest" description="Disordered" evidence="4">
    <location>
        <begin position="269"/>
        <end position="296"/>
    </location>
</feature>
<dbReference type="Gene3D" id="3.40.50.300">
    <property type="entry name" value="P-loop containing nucleotide triphosphate hydrolases"/>
    <property type="match status" value="1"/>
</dbReference>
<name>A0ABM1B521_LIMPO</name>
<comment type="similarity">
    <text evidence="1">Belongs to the Nav/unc-53 family.</text>
</comment>
<dbReference type="RefSeq" id="XP_013774980.2">
    <property type="nucleotide sequence ID" value="XM_013919526.2"/>
</dbReference>
<feature type="compositionally biased region" description="Low complexity" evidence="4">
    <location>
        <begin position="121"/>
        <end position="133"/>
    </location>
</feature>
<feature type="domain" description="AAA+ ATPase" evidence="5">
    <location>
        <begin position="1676"/>
        <end position="1829"/>
    </location>
</feature>
<dbReference type="SMART" id="SM00382">
    <property type="entry name" value="AAA"/>
    <property type="match status" value="1"/>
</dbReference>
<feature type="coiled-coil region" evidence="3">
    <location>
        <begin position="1452"/>
        <end position="1479"/>
    </location>
</feature>
<feature type="region of interest" description="Disordered" evidence="4">
    <location>
        <begin position="21"/>
        <end position="93"/>
    </location>
</feature>
<evidence type="ECO:0000259" key="5">
    <source>
        <dbReference type="SMART" id="SM00382"/>
    </source>
</evidence>
<dbReference type="InterPro" id="IPR039041">
    <property type="entry name" value="Nav/unc-53"/>
</dbReference>
<evidence type="ECO:0000313" key="6">
    <source>
        <dbReference type="Proteomes" id="UP000694941"/>
    </source>
</evidence>
<feature type="compositionally biased region" description="Polar residues" evidence="4">
    <location>
        <begin position="159"/>
        <end position="181"/>
    </location>
</feature>
<organism evidence="6 7">
    <name type="scientific">Limulus polyphemus</name>
    <name type="common">Atlantic horseshoe crab</name>
    <dbReference type="NCBI Taxonomy" id="6850"/>
    <lineage>
        <taxon>Eukaryota</taxon>
        <taxon>Metazoa</taxon>
        <taxon>Ecdysozoa</taxon>
        <taxon>Arthropoda</taxon>
        <taxon>Chelicerata</taxon>
        <taxon>Merostomata</taxon>
        <taxon>Xiphosura</taxon>
        <taxon>Limulidae</taxon>
        <taxon>Limulus</taxon>
    </lineage>
</organism>
<keyword evidence="2 3" id="KW-0175">Coiled coil</keyword>
<feature type="non-terminal residue" evidence="7">
    <location>
        <position position="1972"/>
    </location>
</feature>
<feature type="compositionally biased region" description="Basic and acidic residues" evidence="4">
    <location>
        <begin position="994"/>
        <end position="1010"/>
    </location>
</feature>
<sequence>MSLGVRYPVCGNGRIVPKAPSGGNAISNSPHVSFIPQPQSGTVRRDRNSADKSKSRPLSVSSIRHLPVKIRSGATLRNTSPDVHPVGHKYTSSNNNSMLDKFSFFNYKVTPGEKAKGGGFSKRTSSSSGFSSARSERSDSSNSDPSSGSTPERPEASIYLTSPSVDSTKVNANSFSKNTFGRNLPRSKSSETKTINYKTVTKKPASLNSTSSNVTNSAAPLEENLEKKGNSTQNEKSHQSVNIKKLEQTKSGIQKLKPKLNIQVSKSLPKEPTTQKNKCISNRKPSTTQKVKLKSTEPTLVTERTKNVECVNEKDQPKQNTNSVSENKNHKYFTLCMFEDLSCDPGLRKANSKYSGEIDSCESSNANIESSNLCAKIMITAGAKSQETRNLEENQLVENKQNSVHHLRLDTLIRKSENVLKTIRPEIPSVPETNYLNSSETMSNQVVNSNIPKPTAAVKGVFKHSKDIQDFKSSSDTIYDEKEWKQNIKSRNTFNLLGSLNIPLNSSNGENQRDLQTTNHRQINKDLGATCQKSDINSNVKLGLAESERYVDGPQISVSVAKVLPIMNRESSKTNLRKLNTVSCHTENKLIRKDLGPLRKAESQENEDQFCQMSRYPLVTQQIKTLEGISDAEYFNQVKETPYVMKKCELYDSCATGLLSRDMAVIEESDDVMLNIKPMPPLTRASPYGYMRGHLSSSRNLTNRLYMANFPLQTDVRNTDDGRRPLSQHRLTTDDSSKIYGVPVKRALGNSRALLDVSCFPDIDSTNIVIGYMSDGEVIGQSPLYRVEDISSGYTSESGRFLYSRQPTRKISEKKLTLKDANVLQDDSFDDDSSINSKLSDNIVDVNSDDNMTELSISTEANHNGSSKRMPRDIETKNPLAAWGENKRHYDEHVLGVPSTGKPAAGRSTNIKKTDSSMQTECKAFHQMSSAVWKNYLQHQRNSGFESGQMKEKNTISTSSASETGKNNEVACGAFDKLNGSHKDKYKRQMQIPEHQKCPDGDVEVEKGNERSSNPKSTKFNSNLINQPIKPSVESQEPQGSRTIVVTGSETNNEETLTSTDFAYDNNRICNSKSKSSSSKDMSLDTMSNDDCNLNFSDINYIQSSNLSRNVTMASSCGGRNSYKRKESIKLVANTQTNMDENYVFDETTAHSDSEYSSLGRKTSKQNPLTPTGIKGFHKCSYGTRSVFSRSSNPKSNYVILSDFPPISKERSVNRSRLSVPVRPNSTDIVNCANTDPLMYINNYVPSSKSYAWLCYSGSSSASFISGSGARSFSGSGLTEAESMESLSSISSSVHAQVQNVRATSLTHARLTLHQRELSDSPHLTRSSSIRSTKSEKLYPSMLQRSGEVNNAVSVYTSVGGHAIGENTNDQPTLPTNLNKQGASRNLFPISPVNPLPQTSTRSVITSSVPISGSVPQCMGGLLSRLGNKTDEIHGSSLSVVSSTSSMFSTTEDKQSQEIKKLKRELEQANEKVAALTSQLTTNAHMVAAFEQSLSNMTNRLHHLTASAEQKYLWERSCLIFFIADIYFTRTTNFQDGKHATISVLLGSHGDYSSFKAHNENISEVLIGAFLVNSKMSWDLIDNIVKQTFKEYVQRIDPLSSLGLSTESILSYQVGEIVREKESEKPELLPCGYLVGNNMQVQVILKGTSQNSVDGLSFETLIAKSIIQRYVSLLLEHRRIILCGPSGTGKTYLAQKLAEHLVLRNVKEVSPGAIAIFGVDHKSAEELRQYLSTVAEQCERSNPCDLPTVIILDNLHYVGSLSEVFNGFLSAKYQKCPYIIGTMNQATCSTTNLQLHHNFRWVLCANHREPVKGFLGRYLRRKLVEHEIQSNSNNPELTKIIEWMPKIWEHLNNFLETHSSSDVTIGPKLFLSCPLDVVSSQVWFTDLWNYGIIPYIMEAVREGLQLYGRRAPWDDPADWVFKNYPWPTSRERKCSQLLHLQPEDVGYEHCSTPGATAEGQQGSSSDVEADPL</sequence>
<feature type="region of interest" description="Disordered" evidence="4">
    <location>
        <begin position="113"/>
        <end position="194"/>
    </location>
</feature>
<evidence type="ECO:0000256" key="1">
    <source>
        <dbReference type="ARBA" id="ARBA00006255"/>
    </source>
</evidence>
<dbReference type="InterPro" id="IPR003593">
    <property type="entry name" value="AAA+_ATPase"/>
</dbReference>
<feature type="region of interest" description="Disordered" evidence="4">
    <location>
        <begin position="1949"/>
        <end position="1972"/>
    </location>
</feature>
<feature type="compositionally biased region" description="Polar residues" evidence="4">
    <location>
        <begin position="955"/>
        <end position="967"/>
    </location>
</feature>
<protein>
    <submittedName>
        <fullName evidence="7">Neuron navigator 3-like</fullName>
    </submittedName>
</protein>